<reference evidence="3" key="1">
    <citation type="submission" date="2014-04" db="EMBL/GenBank/DDBJ databases">
        <title>Evolutionary Origins and Diversification of the Mycorrhizal Mutualists.</title>
        <authorList>
            <consortium name="DOE Joint Genome Institute"/>
            <consortium name="Mycorrhizal Genomics Consortium"/>
            <person name="Kohler A."/>
            <person name="Kuo A."/>
            <person name="Nagy L.G."/>
            <person name="Floudas D."/>
            <person name="Copeland A."/>
            <person name="Barry K.W."/>
            <person name="Cichocki N."/>
            <person name="Veneault-Fourrey C."/>
            <person name="LaButti K."/>
            <person name="Lindquist E.A."/>
            <person name="Lipzen A."/>
            <person name="Lundell T."/>
            <person name="Morin E."/>
            <person name="Murat C."/>
            <person name="Riley R."/>
            <person name="Ohm R."/>
            <person name="Sun H."/>
            <person name="Tunlid A."/>
            <person name="Henrissat B."/>
            <person name="Grigoriev I.V."/>
            <person name="Hibbett D.S."/>
            <person name="Martin F."/>
        </authorList>
    </citation>
    <scope>NUCLEOTIDE SEQUENCE [LARGE SCALE GENOMIC DNA]</scope>
    <source>
        <strain evidence="3">FD-334 SS-4</strain>
    </source>
</reference>
<keyword evidence="3" id="KW-1185">Reference proteome</keyword>
<dbReference type="STRING" id="945553.A0A0D2N0B1"/>
<sequence length="401" mass="45751">MACAIQLCNAPPIIIDEIAEREHEHAILEDYRLTPYNIVLDSLCPQIAPHIVITPALEQWDAEYIAQNNRAGPQFFPHLTVPPFFGSTCRMHTYEEFMRIFYQQPMHEPYPMSQELCNETLPVACVDVSSDTSQVEPQTPSYPPRRREFEFPPDDVHWTEFLHEIARILIRRVQQLVAIEASLRACAFRNRYDCPNFVDSVERPYEWTDPAKAIFADYTHRSPRNSFFIESDVPFAAPHIIIHMAPSDHPILLSAYPSSMQDGSLLTVPLHYESSRSHFEAEDEHYSSDGSSDMETLGPQTPSDLQRVGSGFFSGFAEEAEGNVVSACRGYKAYRVVDQSKDCDSEEDEPSLSFTSYLDNGPSKFFISYDDDDWDTDSLPDMETDEWFVQDRARSLVGGAF</sequence>
<dbReference type="EMBL" id="KN817518">
    <property type="protein sequence ID" value="KJA29823.1"/>
    <property type="molecule type" value="Genomic_DNA"/>
</dbReference>
<evidence type="ECO:0000256" key="1">
    <source>
        <dbReference type="SAM" id="MobiDB-lite"/>
    </source>
</evidence>
<dbReference type="Proteomes" id="UP000054270">
    <property type="component" value="Unassembled WGS sequence"/>
</dbReference>
<organism evidence="2 3">
    <name type="scientific">Hypholoma sublateritium (strain FD-334 SS-4)</name>
    <dbReference type="NCBI Taxonomy" id="945553"/>
    <lineage>
        <taxon>Eukaryota</taxon>
        <taxon>Fungi</taxon>
        <taxon>Dikarya</taxon>
        <taxon>Basidiomycota</taxon>
        <taxon>Agaricomycotina</taxon>
        <taxon>Agaricomycetes</taxon>
        <taxon>Agaricomycetidae</taxon>
        <taxon>Agaricales</taxon>
        <taxon>Agaricineae</taxon>
        <taxon>Strophariaceae</taxon>
        <taxon>Hypholoma</taxon>
    </lineage>
</organism>
<proteinExistence type="predicted"/>
<feature type="compositionally biased region" description="Polar residues" evidence="1">
    <location>
        <begin position="288"/>
        <end position="303"/>
    </location>
</feature>
<feature type="region of interest" description="Disordered" evidence="1">
    <location>
        <begin position="279"/>
        <end position="303"/>
    </location>
</feature>
<evidence type="ECO:0000313" key="2">
    <source>
        <dbReference type="EMBL" id="KJA29823.1"/>
    </source>
</evidence>
<gene>
    <name evidence="2" type="ORF">HYPSUDRAFT_60669</name>
</gene>
<dbReference type="OrthoDB" id="3065683at2759"/>
<name>A0A0D2N0B1_HYPSF</name>
<protein>
    <submittedName>
        <fullName evidence="2">Uncharacterized protein</fullName>
    </submittedName>
</protein>
<evidence type="ECO:0000313" key="3">
    <source>
        <dbReference type="Proteomes" id="UP000054270"/>
    </source>
</evidence>
<accession>A0A0D2N0B1</accession>
<dbReference type="AlphaFoldDB" id="A0A0D2N0B1"/>